<evidence type="ECO:0000313" key="1">
    <source>
        <dbReference type="EMBL" id="CDF38984.1"/>
    </source>
</evidence>
<gene>
    <name evidence="1" type="ORF">CHC_T00006697001</name>
</gene>
<dbReference type="Proteomes" id="UP000012073">
    <property type="component" value="Unassembled WGS sequence"/>
</dbReference>
<dbReference type="EMBL" id="HG001983">
    <property type="protein sequence ID" value="CDF38984.1"/>
    <property type="molecule type" value="Genomic_DNA"/>
</dbReference>
<dbReference type="RefSeq" id="XP_005718889.1">
    <property type="nucleotide sequence ID" value="XM_005718832.1"/>
</dbReference>
<protein>
    <submittedName>
        <fullName evidence="1">Uncharacterized protein</fullName>
    </submittedName>
</protein>
<accession>R7QLP1</accession>
<dbReference type="GeneID" id="17326603"/>
<dbReference type="AlphaFoldDB" id="R7QLP1"/>
<sequence length="52" mass="5643">MAPFTRDALSPRDSLSLFAQLIRGATPGKTVIRAPLSVMGDQNARRRSKSSL</sequence>
<name>R7QLP1_CHOCR</name>
<proteinExistence type="predicted"/>
<reference evidence="2" key="1">
    <citation type="journal article" date="2013" name="Proc. Natl. Acad. Sci. U.S.A.">
        <title>Genome structure and metabolic features in the red seaweed Chondrus crispus shed light on evolution of the Archaeplastida.</title>
        <authorList>
            <person name="Collen J."/>
            <person name="Porcel B."/>
            <person name="Carre W."/>
            <person name="Ball S.G."/>
            <person name="Chaparro C."/>
            <person name="Tonon T."/>
            <person name="Barbeyron T."/>
            <person name="Michel G."/>
            <person name="Noel B."/>
            <person name="Valentin K."/>
            <person name="Elias M."/>
            <person name="Artiguenave F."/>
            <person name="Arun A."/>
            <person name="Aury J.M."/>
            <person name="Barbosa-Neto J.F."/>
            <person name="Bothwell J.H."/>
            <person name="Bouget F.Y."/>
            <person name="Brillet L."/>
            <person name="Cabello-Hurtado F."/>
            <person name="Capella-Gutierrez S."/>
            <person name="Charrier B."/>
            <person name="Cladiere L."/>
            <person name="Cock J.M."/>
            <person name="Coelho S.M."/>
            <person name="Colleoni C."/>
            <person name="Czjzek M."/>
            <person name="Da Silva C."/>
            <person name="Delage L."/>
            <person name="Denoeud F."/>
            <person name="Deschamps P."/>
            <person name="Dittami S.M."/>
            <person name="Gabaldon T."/>
            <person name="Gachon C.M."/>
            <person name="Groisillier A."/>
            <person name="Herve C."/>
            <person name="Jabbari K."/>
            <person name="Katinka M."/>
            <person name="Kloareg B."/>
            <person name="Kowalczyk N."/>
            <person name="Labadie K."/>
            <person name="Leblanc C."/>
            <person name="Lopez P.J."/>
            <person name="McLachlan D.H."/>
            <person name="Meslet-Cladiere L."/>
            <person name="Moustafa A."/>
            <person name="Nehr Z."/>
            <person name="Nyvall Collen P."/>
            <person name="Panaud O."/>
            <person name="Partensky F."/>
            <person name="Poulain J."/>
            <person name="Rensing S.A."/>
            <person name="Rousvoal S."/>
            <person name="Samson G."/>
            <person name="Symeonidi A."/>
            <person name="Weissenbach J."/>
            <person name="Zambounis A."/>
            <person name="Wincker P."/>
            <person name="Boyen C."/>
        </authorList>
    </citation>
    <scope>NUCLEOTIDE SEQUENCE [LARGE SCALE GENOMIC DNA]</scope>
    <source>
        <strain evidence="2">cv. Stackhouse</strain>
    </source>
</reference>
<evidence type="ECO:0000313" key="2">
    <source>
        <dbReference type="Proteomes" id="UP000012073"/>
    </source>
</evidence>
<keyword evidence="2" id="KW-1185">Reference proteome</keyword>
<dbReference type="KEGG" id="ccp:CHC_T00006697001"/>
<organism evidence="1 2">
    <name type="scientific">Chondrus crispus</name>
    <name type="common">Carrageen Irish moss</name>
    <name type="synonym">Polymorpha crispa</name>
    <dbReference type="NCBI Taxonomy" id="2769"/>
    <lineage>
        <taxon>Eukaryota</taxon>
        <taxon>Rhodophyta</taxon>
        <taxon>Florideophyceae</taxon>
        <taxon>Rhodymeniophycidae</taxon>
        <taxon>Gigartinales</taxon>
        <taxon>Gigartinaceae</taxon>
        <taxon>Chondrus</taxon>
    </lineage>
</organism>
<dbReference type="Gramene" id="CDF38984">
    <property type="protein sequence ID" value="CDF38984"/>
    <property type="gene ID" value="CHC_T00006697001"/>
</dbReference>